<name>A0A137SQJ7_9BACT</name>
<accession>A0A137SQJ7</accession>
<organism evidence="1 2">
    <name type="scientific">Prevotella bivia</name>
    <dbReference type="NCBI Taxonomy" id="28125"/>
    <lineage>
        <taxon>Bacteria</taxon>
        <taxon>Pseudomonadati</taxon>
        <taxon>Bacteroidota</taxon>
        <taxon>Bacteroidia</taxon>
        <taxon>Bacteroidales</taxon>
        <taxon>Prevotellaceae</taxon>
        <taxon>Prevotella</taxon>
    </lineage>
</organism>
<sequence>MWVKKHYINSCFITFYFVLLAVKKDKNKDIEVKGYLLQSKI</sequence>
<dbReference type="EMBL" id="LTAG01000133">
    <property type="protein sequence ID" value="KXO14692.1"/>
    <property type="molecule type" value="Genomic_DNA"/>
</dbReference>
<dbReference type="PATRIC" id="fig|28125.4.peg.2413"/>
<comment type="caution">
    <text evidence="1">The sequence shown here is derived from an EMBL/GenBank/DDBJ whole genome shotgun (WGS) entry which is preliminary data.</text>
</comment>
<dbReference type="Proteomes" id="UP000070093">
    <property type="component" value="Unassembled WGS sequence"/>
</dbReference>
<dbReference type="STRING" id="28125.HMPREF3202_02419"/>
<gene>
    <name evidence="1" type="ORF">HMPREF3202_02419</name>
</gene>
<protein>
    <submittedName>
        <fullName evidence="1">Uncharacterized protein</fullName>
    </submittedName>
</protein>
<dbReference type="AlphaFoldDB" id="A0A137SQJ7"/>
<proteinExistence type="predicted"/>
<evidence type="ECO:0000313" key="2">
    <source>
        <dbReference type="Proteomes" id="UP000070093"/>
    </source>
</evidence>
<evidence type="ECO:0000313" key="1">
    <source>
        <dbReference type="EMBL" id="KXO14692.1"/>
    </source>
</evidence>
<reference evidence="1 2" key="1">
    <citation type="submission" date="2016-02" db="EMBL/GenBank/DDBJ databases">
        <authorList>
            <person name="Wen L."/>
            <person name="He K."/>
            <person name="Yang H."/>
        </authorList>
    </citation>
    <scope>NUCLEOTIDE SEQUENCE [LARGE SCALE GENOMIC DNA]</scope>
    <source>
        <strain evidence="1 2">GED7880</strain>
    </source>
</reference>